<reference evidence="1 3" key="4">
    <citation type="journal article" date="2015" name="BMC Genomics">
        <title>The completed genome sequence of the pathogenic ascomycete fungus Fusarium graminearum.</title>
        <authorList>
            <person name="King R."/>
            <person name="Urban M."/>
            <person name="Hammond-Kosack M.C."/>
            <person name="Hassani-Pak K."/>
            <person name="Hammond-Kosack K.E."/>
        </authorList>
    </citation>
    <scope>NUCLEOTIDE SEQUENCE [LARGE SCALE GENOMIC DNA]</scope>
    <source>
        <strain evidence="3">ATCC MYA-4620 / CBS 123657 / FGSC 9075 / NRRL 31084 / PH-1</strain>
        <strain evidence="1">PH-1</strain>
    </source>
</reference>
<sequence>MLYFIGQGSAIFIDTATYLRLFAKTYTLQIADKATMRAAWTRIRACTSSDTTSGTGMDLMALLLRDVPCY</sequence>
<gene>
    <name evidence="1" type="ORF">FGRAMPH1_01T19809</name>
</gene>
<evidence type="ECO:0000313" key="3">
    <source>
        <dbReference type="Proteomes" id="UP000070720"/>
    </source>
</evidence>
<dbReference type="VEuPathDB" id="FungiDB:FGRAMPH1_01G19809"/>
<evidence type="ECO:0000313" key="1">
    <source>
        <dbReference type="EMBL" id="CEF88163.1"/>
    </source>
</evidence>
<name>A0A0E0SP00_GIBZE</name>
<keyword evidence="3" id="KW-1185">Reference proteome</keyword>
<dbReference type="EMBL" id="HG970334">
    <property type="protein sequence ID" value="CEF88163.1"/>
    <property type="molecule type" value="Genomic_DNA"/>
</dbReference>
<proteinExistence type="predicted"/>
<reference evidence="2" key="5">
    <citation type="submission" date="2017-01" db="UniProtKB">
        <authorList>
            <consortium name="EnsemblFungi"/>
        </authorList>
    </citation>
    <scope>IDENTIFICATION</scope>
    <source>
        <strain evidence="2">PH-1 / ATCC MYA-4620 / FGSC 9075 / NRRL 31084</strain>
    </source>
</reference>
<dbReference type="InParanoid" id="A0A0E0SP00"/>
<reference evidence="2 3" key="2">
    <citation type="journal article" date="2010" name="Nature">
        <title>Comparative genomics reveals mobile pathogenicity chromosomes in Fusarium.</title>
        <authorList>
            <person name="Ma L.J."/>
            <person name="van der Does H.C."/>
            <person name="Borkovich K.A."/>
            <person name="Coleman J.J."/>
            <person name="Daboussi M.J."/>
            <person name="Di Pietro A."/>
            <person name="Dufresne M."/>
            <person name="Freitag M."/>
            <person name="Grabherr M."/>
            <person name="Henrissat B."/>
            <person name="Houterman P.M."/>
            <person name="Kang S."/>
            <person name="Shim W.B."/>
            <person name="Woloshuk C."/>
            <person name="Xie X."/>
            <person name="Xu J.R."/>
            <person name="Antoniw J."/>
            <person name="Baker S.E."/>
            <person name="Bluhm B.H."/>
            <person name="Breakspear A."/>
            <person name="Brown D.W."/>
            <person name="Butchko R.A."/>
            <person name="Chapman S."/>
            <person name="Coulson R."/>
            <person name="Coutinho P.M."/>
            <person name="Danchin E.G."/>
            <person name="Diener A."/>
            <person name="Gale L.R."/>
            <person name="Gardiner D.M."/>
            <person name="Goff S."/>
            <person name="Hammond-Kosack K.E."/>
            <person name="Hilburn K."/>
            <person name="Hua-Van A."/>
            <person name="Jonkers W."/>
            <person name="Kazan K."/>
            <person name="Kodira C.D."/>
            <person name="Koehrsen M."/>
            <person name="Kumar L."/>
            <person name="Lee Y.H."/>
            <person name="Li L."/>
            <person name="Manners J.M."/>
            <person name="Miranda-Saavedra D."/>
            <person name="Mukherjee M."/>
            <person name="Park G."/>
            <person name="Park J."/>
            <person name="Park S.Y."/>
            <person name="Proctor R.H."/>
            <person name="Regev A."/>
            <person name="Ruiz-Roldan M.C."/>
            <person name="Sain D."/>
            <person name="Sakthikumar S."/>
            <person name="Sykes S."/>
            <person name="Schwartz D.C."/>
            <person name="Turgeon B.G."/>
            <person name="Wapinski I."/>
            <person name="Yoder O."/>
            <person name="Young S."/>
            <person name="Zeng Q."/>
            <person name="Zhou S."/>
            <person name="Galagan J."/>
            <person name="Cuomo C.A."/>
            <person name="Kistler H.C."/>
            <person name="Rep M."/>
        </authorList>
    </citation>
    <scope>GENOME REANNOTATION</scope>
    <source>
        <strain evidence="3">ATCC MYA-4620 / CBS 123657 / FGSC 9075 / NRRL 31084 / PH-1</strain>
        <strain evidence="2">PH-1 / ATCC MYA-4620 / FGSC 9075 / NRRL 31084</strain>
    </source>
</reference>
<protein>
    <submittedName>
        <fullName evidence="1">Chromosome 3, complete genome</fullName>
    </submittedName>
</protein>
<dbReference type="EnsemblFungi" id="CEF88163">
    <property type="protein sequence ID" value="CEF88163"/>
    <property type="gene ID" value="FGRRES_15338"/>
</dbReference>
<reference evidence="2 3" key="1">
    <citation type="journal article" date="2007" name="Science">
        <title>The Fusarium graminearum genome reveals a link between localized polymorphism and pathogen specialization.</title>
        <authorList>
            <person name="Cuomo C.A."/>
            <person name="Gueldener U."/>
            <person name="Xu J.-R."/>
            <person name="Trail F."/>
            <person name="Turgeon B.G."/>
            <person name="Di Pietro A."/>
            <person name="Walton J.D."/>
            <person name="Ma L.-J."/>
            <person name="Baker S.E."/>
            <person name="Rep M."/>
            <person name="Adam G."/>
            <person name="Antoniw J."/>
            <person name="Baldwin T."/>
            <person name="Calvo S.E."/>
            <person name="Chang Y.-L."/>
            <person name="DeCaprio D."/>
            <person name="Gale L.R."/>
            <person name="Gnerre S."/>
            <person name="Goswami R.S."/>
            <person name="Hammond-Kosack K."/>
            <person name="Harris L.J."/>
            <person name="Hilburn K."/>
            <person name="Kennell J.C."/>
            <person name="Kroken S."/>
            <person name="Magnuson J.K."/>
            <person name="Mannhaupt G."/>
            <person name="Mauceli E.W."/>
            <person name="Mewes H.-W."/>
            <person name="Mitterbauer R."/>
            <person name="Muehlbauer G."/>
            <person name="Muensterkoetter M."/>
            <person name="Nelson D."/>
            <person name="O'Donnell K."/>
            <person name="Ouellet T."/>
            <person name="Qi W."/>
            <person name="Quesneville H."/>
            <person name="Roncero M.I.G."/>
            <person name="Seong K.-Y."/>
            <person name="Tetko I.V."/>
            <person name="Urban M."/>
            <person name="Waalwijk C."/>
            <person name="Ward T.J."/>
            <person name="Yao J."/>
            <person name="Birren B.W."/>
            <person name="Kistler H.C."/>
        </authorList>
    </citation>
    <scope>NUCLEOTIDE SEQUENCE [LARGE SCALE GENOMIC DNA]</scope>
    <source>
        <strain evidence="3">ATCC MYA-4620 / CBS 123657 / FGSC 9075 / NRRL 31084 / PH-1</strain>
        <strain evidence="2">PH-1 / ATCC MYA-4620 / FGSC 9075 / NRRL 31084</strain>
    </source>
</reference>
<reference key="3">
    <citation type="submission" date="2014-02" db="EMBL/GenBank/DDBJ databases">
        <title>A revised Fusarium graminearum genomic reference sequence using whole shotgun re-sequencing.</title>
        <authorList>
            <person name="King R."/>
            <person name="Urban M."/>
            <person name="Hassani-Pak K."/>
            <person name="Hammond-Kosack K."/>
        </authorList>
    </citation>
    <scope>NUCLEOTIDE SEQUENCE</scope>
    <source>
        <strain>PH-1</strain>
    </source>
</reference>
<dbReference type="AlphaFoldDB" id="A0A0E0SP00"/>
<evidence type="ECO:0000313" key="2">
    <source>
        <dbReference type="EnsemblFungi" id="CEF88163"/>
    </source>
</evidence>
<dbReference type="Proteomes" id="UP000070720">
    <property type="component" value="Chromosome 3"/>
</dbReference>
<accession>A0A0E0SP00</accession>
<organism evidence="2">
    <name type="scientific">Gibberella zeae (strain ATCC MYA-4620 / CBS 123657 / FGSC 9075 / NRRL 31084 / PH-1)</name>
    <name type="common">Wheat head blight fungus</name>
    <name type="synonym">Fusarium graminearum</name>
    <dbReference type="NCBI Taxonomy" id="229533"/>
    <lineage>
        <taxon>Eukaryota</taxon>
        <taxon>Fungi</taxon>
        <taxon>Dikarya</taxon>
        <taxon>Ascomycota</taxon>
        <taxon>Pezizomycotina</taxon>
        <taxon>Sordariomycetes</taxon>
        <taxon>Hypocreomycetidae</taxon>
        <taxon>Hypocreales</taxon>
        <taxon>Nectriaceae</taxon>
        <taxon>Fusarium</taxon>
    </lineage>
</organism>